<keyword evidence="3 5" id="KW-1133">Transmembrane helix</keyword>
<comment type="subcellular location">
    <subcellularLocation>
        <location evidence="1">Membrane</location>
        <topology evidence="1">Multi-pass membrane protein</topology>
    </subcellularLocation>
</comment>
<evidence type="ECO:0000313" key="7">
    <source>
        <dbReference type="EMBL" id="KKL83389.1"/>
    </source>
</evidence>
<dbReference type="Pfam" id="PF04893">
    <property type="entry name" value="Yip1"/>
    <property type="match status" value="1"/>
</dbReference>
<evidence type="ECO:0000256" key="2">
    <source>
        <dbReference type="ARBA" id="ARBA00022692"/>
    </source>
</evidence>
<keyword evidence="2 5" id="KW-0812">Transmembrane</keyword>
<organism evidence="7">
    <name type="scientific">marine sediment metagenome</name>
    <dbReference type="NCBI Taxonomy" id="412755"/>
    <lineage>
        <taxon>unclassified sequences</taxon>
        <taxon>metagenomes</taxon>
        <taxon>ecological metagenomes</taxon>
    </lineage>
</organism>
<evidence type="ECO:0000259" key="6">
    <source>
        <dbReference type="Pfam" id="PF04893"/>
    </source>
</evidence>
<dbReference type="EMBL" id="LAZR01021989">
    <property type="protein sequence ID" value="KKL83389.1"/>
    <property type="molecule type" value="Genomic_DNA"/>
</dbReference>
<feature type="transmembrane region" description="Helical" evidence="5">
    <location>
        <begin position="73"/>
        <end position="94"/>
    </location>
</feature>
<protein>
    <recommendedName>
        <fullName evidence="6">Yip1 domain-containing protein</fullName>
    </recommendedName>
</protein>
<comment type="caution">
    <text evidence="7">The sequence shown here is derived from an EMBL/GenBank/DDBJ whole genome shotgun (WGS) entry which is preliminary data.</text>
</comment>
<feature type="transmembrane region" description="Helical" evidence="5">
    <location>
        <begin position="167"/>
        <end position="192"/>
    </location>
</feature>
<dbReference type="AlphaFoldDB" id="A0A0F9FAJ8"/>
<evidence type="ECO:0000256" key="1">
    <source>
        <dbReference type="ARBA" id="ARBA00004141"/>
    </source>
</evidence>
<accession>A0A0F9FAJ8</accession>
<evidence type="ECO:0000256" key="3">
    <source>
        <dbReference type="ARBA" id="ARBA00022989"/>
    </source>
</evidence>
<proteinExistence type="predicted"/>
<feature type="transmembrane region" description="Helical" evidence="5">
    <location>
        <begin position="136"/>
        <end position="160"/>
    </location>
</feature>
<feature type="transmembrane region" description="Helical" evidence="5">
    <location>
        <begin position="106"/>
        <end position="130"/>
    </location>
</feature>
<reference evidence="7" key="1">
    <citation type="journal article" date="2015" name="Nature">
        <title>Complex archaea that bridge the gap between prokaryotes and eukaryotes.</title>
        <authorList>
            <person name="Spang A."/>
            <person name="Saw J.H."/>
            <person name="Jorgensen S.L."/>
            <person name="Zaremba-Niedzwiedzka K."/>
            <person name="Martijn J."/>
            <person name="Lind A.E."/>
            <person name="van Eijk R."/>
            <person name="Schleper C."/>
            <person name="Guy L."/>
            <person name="Ettema T.J."/>
        </authorList>
    </citation>
    <scope>NUCLEOTIDE SEQUENCE</scope>
</reference>
<gene>
    <name evidence="7" type="ORF">LCGC14_1975230</name>
</gene>
<name>A0A0F9FAJ8_9ZZZZ</name>
<evidence type="ECO:0000256" key="4">
    <source>
        <dbReference type="ARBA" id="ARBA00023136"/>
    </source>
</evidence>
<sequence length="199" mass="20959">MNGSSLGMIFTELAILTLRNPREAARQIIGWQLSRDTLWTALALAAAVNTLIFSASILIVPSPGMPAFFNNPLVMFVILAGVMVIMTHGLYWTGRAIGGQGDLGDVLALVVFLQILRIVAQLAIFLLMFVSPTLSVFASLATGLFGLWILLNFIAVAFNFPGLGRAIGVLLISAAAIVLGLSLLLSVVGIAAQGVVPNV</sequence>
<feature type="transmembrane region" description="Helical" evidence="5">
    <location>
        <begin position="38"/>
        <end position="61"/>
    </location>
</feature>
<feature type="domain" description="Yip1" evidence="6">
    <location>
        <begin position="17"/>
        <end position="183"/>
    </location>
</feature>
<dbReference type="InterPro" id="IPR006977">
    <property type="entry name" value="Yip1_dom"/>
</dbReference>
<evidence type="ECO:0000256" key="5">
    <source>
        <dbReference type="SAM" id="Phobius"/>
    </source>
</evidence>
<dbReference type="GO" id="GO:0016020">
    <property type="term" value="C:membrane"/>
    <property type="evidence" value="ECO:0007669"/>
    <property type="project" value="UniProtKB-SubCell"/>
</dbReference>
<keyword evidence="4 5" id="KW-0472">Membrane</keyword>